<name>A0A2L2TKQ8_9HYPO</name>
<keyword evidence="2" id="KW-1185">Reference proteome</keyword>
<dbReference type="KEGG" id="fvn:FVRRES_00228"/>
<organism evidence="1 2">
    <name type="scientific">Fusarium venenatum</name>
    <dbReference type="NCBI Taxonomy" id="56646"/>
    <lineage>
        <taxon>Eukaryota</taxon>
        <taxon>Fungi</taxon>
        <taxon>Dikarya</taxon>
        <taxon>Ascomycota</taxon>
        <taxon>Pezizomycotina</taxon>
        <taxon>Sordariomycetes</taxon>
        <taxon>Hypocreomycetidae</taxon>
        <taxon>Hypocreales</taxon>
        <taxon>Nectriaceae</taxon>
        <taxon>Fusarium</taxon>
    </lineage>
</organism>
<dbReference type="RefSeq" id="XP_025587436.1">
    <property type="nucleotide sequence ID" value="XM_025730354.1"/>
</dbReference>
<dbReference type="OrthoDB" id="4977464at2759"/>
<dbReference type="AlphaFoldDB" id="A0A2L2TKQ8"/>
<dbReference type="GeneID" id="37251872"/>
<dbReference type="Gene3D" id="2.60.270.50">
    <property type="match status" value="1"/>
</dbReference>
<protein>
    <submittedName>
        <fullName evidence="1">Uncharacterized protein</fullName>
    </submittedName>
</protein>
<proteinExistence type="predicted"/>
<evidence type="ECO:0000313" key="1">
    <source>
        <dbReference type="EMBL" id="CEI63716.1"/>
    </source>
</evidence>
<evidence type="ECO:0000313" key="2">
    <source>
        <dbReference type="Proteomes" id="UP000245910"/>
    </source>
</evidence>
<dbReference type="Proteomes" id="UP000245910">
    <property type="component" value="Chromosome I"/>
</dbReference>
<sequence>MPHTKTPMDKFYDEYNRWHKNELDAINPDRGVSIWFMNNTDQELTWSDSGVDHGERSKLAPDTIAPWKWGRWALESSGFQTGCEGWMTWVFSDGTKVELGYNNPYYGSNSYSCSVGSSSFTIRREGGDGNCAIVNFILSRS</sequence>
<reference evidence="2" key="1">
    <citation type="submission" date="2014-10" db="EMBL/GenBank/DDBJ databases">
        <authorList>
            <person name="King R."/>
        </authorList>
    </citation>
    <scope>NUCLEOTIDE SEQUENCE [LARGE SCALE GENOMIC DNA]</scope>
    <source>
        <strain evidence="2">A3/5</strain>
    </source>
</reference>
<accession>A0A2L2TKQ8</accession>
<dbReference type="EMBL" id="LN649229">
    <property type="protein sequence ID" value="CEI63716.1"/>
    <property type="molecule type" value="Genomic_DNA"/>
</dbReference>